<keyword evidence="3 5" id="KW-0808">Transferase</keyword>
<dbReference type="InterPro" id="IPR051052">
    <property type="entry name" value="Diverse_substrate_MTase"/>
</dbReference>
<evidence type="ECO:0000259" key="4">
    <source>
        <dbReference type="Pfam" id="PF08241"/>
    </source>
</evidence>
<dbReference type="SUPFAM" id="SSF53335">
    <property type="entry name" value="S-adenosyl-L-methionine-dependent methyltransferases"/>
    <property type="match status" value="1"/>
</dbReference>
<gene>
    <name evidence="5" type="ORF">HZU75_06050</name>
</gene>
<dbReference type="Pfam" id="PF08241">
    <property type="entry name" value="Methyltransf_11"/>
    <property type="match status" value="1"/>
</dbReference>
<organism evidence="5 6">
    <name type="scientific">Chitinibacter fontanus</name>
    <dbReference type="NCBI Taxonomy" id="1737446"/>
    <lineage>
        <taxon>Bacteria</taxon>
        <taxon>Pseudomonadati</taxon>
        <taxon>Pseudomonadota</taxon>
        <taxon>Betaproteobacteria</taxon>
        <taxon>Neisseriales</taxon>
        <taxon>Chitinibacteraceae</taxon>
        <taxon>Chitinibacter</taxon>
    </lineage>
</organism>
<dbReference type="CDD" id="cd02440">
    <property type="entry name" value="AdoMet_MTases"/>
    <property type="match status" value="1"/>
</dbReference>
<evidence type="ECO:0000256" key="3">
    <source>
        <dbReference type="ARBA" id="ARBA00022679"/>
    </source>
</evidence>
<evidence type="ECO:0000256" key="2">
    <source>
        <dbReference type="ARBA" id="ARBA00022603"/>
    </source>
</evidence>
<dbReference type="Gene3D" id="3.40.50.150">
    <property type="entry name" value="Vaccinia Virus protein VP39"/>
    <property type="match status" value="1"/>
</dbReference>
<dbReference type="GO" id="GO:0032259">
    <property type="term" value="P:methylation"/>
    <property type="evidence" value="ECO:0007669"/>
    <property type="project" value="UniProtKB-KW"/>
</dbReference>
<proteinExistence type="inferred from homology"/>
<protein>
    <submittedName>
        <fullName evidence="5">Class I SAM-dependent methyltransferase</fullName>
    </submittedName>
</protein>
<keyword evidence="6" id="KW-1185">Reference proteome</keyword>
<dbReference type="AlphaFoldDB" id="A0A7D5ZIL6"/>
<dbReference type="EMBL" id="CP058952">
    <property type="protein sequence ID" value="QLI81130.1"/>
    <property type="molecule type" value="Genomic_DNA"/>
</dbReference>
<dbReference type="RefSeq" id="WP_180308260.1">
    <property type="nucleotide sequence ID" value="NZ_CP058952.1"/>
</dbReference>
<keyword evidence="2 5" id="KW-0489">Methyltransferase</keyword>
<evidence type="ECO:0000256" key="1">
    <source>
        <dbReference type="ARBA" id="ARBA00008361"/>
    </source>
</evidence>
<evidence type="ECO:0000313" key="6">
    <source>
        <dbReference type="Proteomes" id="UP000510822"/>
    </source>
</evidence>
<dbReference type="InterPro" id="IPR029063">
    <property type="entry name" value="SAM-dependent_MTases_sf"/>
</dbReference>
<name>A0A7D5ZIL6_9NEIS</name>
<evidence type="ECO:0000313" key="5">
    <source>
        <dbReference type="EMBL" id="QLI81130.1"/>
    </source>
</evidence>
<sequence length="251" mass="28016">MHHAAEIGFTHRAQQYQQGRPEYPSAIASYLQQTLKLGAGQTVLDLGAGTGKFTKLLVQTAASVVAVEPIAAMREQITTQAVTVLAGHAEAIPLPDSSVDVICCAQAFHWFANGEALAEMHRVLRANGKLCLIWNTRDESFDWVAAITQLMHPHEGDAPRYYTGQWKAPFYEQNWFGPASYHALPHAHIGAIEQVIIDRFMSVSFIAALDEAAQQQFKQQLLTLRTQFPALQHEAIAFPYRTELWLYSKLD</sequence>
<feature type="domain" description="Methyltransferase type 11" evidence="4">
    <location>
        <begin position="44"/>
        <end position="131"/>
    </location>
</feature>
<dbReference type="InterPro" id="IPR013216">
    <property type="entry name" value="Methyltransf_11"/>
</dbReference>
<dbReference type="PANTHER" id="PTHR44942">
    <property type="entry name" value="METHYLTRANSF_11 DOMAIN-CONTAINING PROTEIN"/>
    <property type="match status" value="1"/>
</dbReference>
<dbReference type="KEGG" id="cfon:HZU75_06050"/>
<accession>A0A7D5ZIL6</accession>
<dbReference type="GO" id="GO:0008757">
    <property type="term" value="F:S-adenosylmethionine-dependent methyltransferase activity"/>
    <property type="evidence" value="ECO:0007669"/>
    <property type="project" value="InterPro"/>
</dbReference>
<dbReference type="Proteomes" id="UP000510822">
    <property type="component" value="Chromosome"/>
</dbReference>
<dbReference type="PANTHER" id="PTHR44942:SF4">
    <property type="entry name" value="METHYLTRANSFERASE TYPE 11 DOMAIN-CONTAINING PROTEIN"/>
    <property type="match status" value="1"/>
</dbReference>
<reference evidence="5 6" key="1">
    <citation type="journal article" date="2016" name="Int. J. Syst. Evol. Microbiol.">
        <title>Chitinibacter fontanus sp. nov., isolated from a spring.</title>
        <authorList>
            <person name="Sheu S.Y."/>
            <person name="Li Y.S."/>
            <person name="Young C.C."/>
            <person name="Chen W.M."/>
        </authorList>
    </citation>
    <scope>NUCLEOTIDE SEQUENCE [LARGE SCALE GENOMIC DNA]</scope>
    <source>
        <strain evidence="5 6">STM-7</strain>
    </source>
</reference>
<comment type="similarity">
    <text evidence="1">Belongs to the methyltransferase superfamily.</text>
</comment>